<comment type="caution">
    <text evidence="2">The sequence shown here is derived from an EMBL/GenBank/DDBJ whole genome shotgun (WGS) entry which is preliminary data.</text>
</comment>
<organism evidence="2 3">
    <name type="scientific">Agrobacterium tumefaciens str. B6</name>
    <dbReference type="NCBI Taxonomy" id="1183423"/>
    <lineage>
        <taxon>Bacteria</taxon>
        <taxon>Pseudomonadati</taxon>
        <taxon>Pseudomonadota</taxon>
        <taxon>Alphaproteobacteria</taxon>
        <taxon>Hyphomicrobiales</taxon>
        <taxon>Rhizobiaceae</taxon>
        <taxon>Rhizobium/Agrobacterium group</taxon>
        <taxon>Agrobacterium</taxon>
        <taxon>Agrobacterium tumefaciens complex</taxon>
    </lineage>
</organism>
<reference evidence="2 3" key="1">
    <citation type="submission" date="2016-01" db="EMBL/GenBank/DDBJ databases">
        <authorList>
            <person name="Regsiter A."/>
            <person name="william w."/>
        </authorList>
    </citation>
    <scope>NUCLEOTIDE SEQUENCE [LARGE SCALE GENOMIC DNA]</scope>
    <source>
        <strain evidence="2 3">B6</strain>
    </source>
</reference>
<protein>
    <submittedName>
        <fullName evidence="2">Uncharacterized protein</fullName>
    </submittedName>
</protein>
<evidence type="ECO:0000313" key="3">
    <source>
        <dbReference type="Proteomes" id="UP000192074"/>
    </source>
</evidence>
<accession>A0A822VBV4</accession>
<feature type="region of interest" description="Disordered" evidence="1">
    <location>
        <begin position="32"/>
        <end position="75"/>
    </location>
</feature>
<dbReference type="EMBL" id="FCNL01000040">
    <property type="protein sequence ID" value="CVI24222.1"/>
    <property type="molecule type" value="Genomic_DNA"/>
</dbReference>
<dbReference type="Proteomes" id="UP000192074">
    <property type="component" value="Unassembled WGS sequence"/>
</dbReference>
<gene>
    <name evidence="2" type="ORF">AGR4A_pAt10017</name>
</gene>
<sequence length="75" mass="8079">MSPHCPADNYSAAVIYPNNAAAVLPDVDAQDRNLHGSAPFPSRKGHHTRCPRKGGPSHNQHDMPLLTPTPSQNCI</sequence>
<feature type="compositionally biased region" description="Basic residues" evidence="1">
    <location>
        <begin position="43"/>
        <end position="52"/>
    </location>
</feature>
<proteinExistence type="predicted"/>
<dbReference type="AlphaFoldDB" id="A0A822VBV4"/>
<evidence type="ECO:0000256" key="1">
    <source>
        <dbReference type="SAM" id="MobiDB-lite"/>
    </source>
</evidence>
<evidence type="ECO:0000313" key="2">
    <source>
        <dbReference type="EMBL" id="CVI24222.1"/>
    </source>
</evidence>
<name>A0A822VBV4_AGRTU</name>